<reference evidence="8 9" key="1">
    <citation type="submission" date="2020-08" db="EMBL/GenBank/DDBJ databases">
        <title>Genomic Encyclopedia of Type Strains, Phase III (KMG-III): the genomes of soil and plant-associated and newly described type strains.</title>
        <authorList>
            <person name="Whitman W."/>
        </authorList>
    </citation>
    <scope>NUCLEOTIDE SEQUENCE [LARGE SCALE GENOMIC DNA]</scope>
    <source>
        <strain evidence="8 9">CECT 8803</strain>
    </source>
</reference>
<dbReference type="InterPro" id="IPR012677">
    <property type="entry name" value="Nucleotide-bd_a/b_plait_sf"/>
</dbReference>
<dbReference type="InterPro" id="IPR012678">
    <property type="entry name" value="Ribosomal_uL23/eL15/eS24_sf"/>
</dbReference>
<dbReference type="EMBL" id="JACHXA010000005">
    <property type="protein sequence ID" value="MBB3065660.1"/>
    <property type="molecule type" value="Genomic_DNA"/>
</dbReference>
<dbReference type="GO" id="GO:0003735">
    <property type="term" value="F:structural constituent of ribosome"/>
    <property type="evidence" value="ECO:0007669"/>
    <property type="project" value="InterPro"/>
</dbReference>
<dbReference type="FunFam" id="3.30.70.330:FF:000001">
    <property type="entry name" value="50S ribosomal protein L23"/>
    <property type="match status" value="1"/>
</dbReference>
<dbReference type="PANTHER" id="PTHR11620">
    <property type="entry name" value="60S RIBOSOMAL PROTEIN L23A"/>
    <property type="match status" value="1"/>
</dbReference>
<evidence type="ECO:0000256" key="2">
    <source>
        <dbReference type="ARBA" id="ARBA00022730"/>
    </source>
</evidence>
<keyword evidence="3 6" id="KW-0694">RNA-binding</keyword>
<evidence type="ECO:0000313" key="9">
    <source>
        <dbReference type="Proteomes" id="UP000581135"/>
    </source>
</evidence>
<comment type="similarity">
    <text evidence="1 6 7">Belongs to the universal ribosomal protein uL23 family.</text>
</comment>
<dbReference type="NCBIfam" id="NF004363">
    <property type="entry name" value="PRK05738.2-4"/>
    <property type="match status" value="1"/>
</dbReference>
<keyword evidence="4 6" id="KW-0689">Ribosomal protein</keyword>
<accession>A0A839SVE8</accession>
<comment type="subunit">
    <text evidence="6">Part of the 50S ribosomal subunit. Contacts protein L29, and trigger factor when it is bound to the ribosome.</text>
</comment>
<organism evidence="8 9">
    <name type="scientific">Limibacillus halophilus</name>
    <dbReference type="NCBI Taxonomy" id="1579333"/>
    <lineage>
        <taxon>Bacteria</taxon>
        <taxon>Pseudomonadati</taxon>
        <taxon>Pseudomonadota</taxon>
        <taxon>Alphaproteobacteria</taxon>
        <taxon>Rhodospirillales</taxon>
        <taxon>Rhodovibrionaceae</taxon>
        <taxon>Limibacillus</taxon>
    </lineage>
</organism>
<evidence type="ECO:0000256" key="5">
    <source>
        <dbReference type="ARBA" id="ARBA00023274"/>
    </source>
</evidence>
<evidence type="ECO:0000256" key="1">
    <source>
        <dbReference type="ARBA" id="ARBA00006700"/>
    </source>
</evidence>
<dbReference type="PROSITE" id="PS00050">
    <property type="entry name" value="RIBOSOMAL_L23"/>
    <property type="match status" value="1"/>
</dbReference>
<dbReference type="InterPro" id="IPR013025">
    <property type="entry name" value="Ribosomal_uL23-like"/>
</dbReference>
<dbReference type="GO" id="GO:1990904">
    <property type="term" value="C:ribonucleoprotein complex"/>
    <property type="evidence" value="ECO:0007669"/>
    <property type="project" value="UniProtKB-KW"/>
</dbReference>
<dbReference type="RefSeq" id="WP_183416493.1">
    <property type="nucleotide sequence ID" value="NZ_JACHXA010000005.1"/>
</dbReference>
<dbReference type="Gene3D" id="3.30.70.330">
    <property type="match status" value="1"/>
</dbReference>
<protein>
    <recommendedName>
        <fullName evidence="6">Large ribosomal subunit protein uL23</fullName>
    </recommendedName>
</protein>
<dbReference type="HAMAP" id="MF_01369_B">
    <property type="entry name" value="Ribosomal_uL23_B"/>
    <property type="match status" value="1"/>
</dbReference>
<evidence type="ECO:0000256" key="4">
    <source>
        <dbReference type="ARBA" id="ARBA00022980"/>
    </source>
</evidence>
<sequence length="110" mass="12150">MSKGRAVRKDEIKVSEARKYDLVVSPVVTEKTTFASEHNQVVFQVPLDASKPEIKAAVEALFKVKVEAVNTLRAKGKIKRFRGIIGRRPDTKKAYVTLAEGHSIDVTTGV</sequence>
<dbReference type="GO" id="GO:0019843">
    <property type="term" value="F:rRNA binding"/>
    <property type="evidence" value="ECO:0007669"/>
    <property type="project" value="UniProtKB-UniRule"/>
</dbReference>
<dbReference type="Pfam" id="PF00276">
    <property type="entry name" value="Ribosomal_L23"/>
    <property type="match status" value="1"/>
</dbReference>
<dbReference type="InterPro" id="IPR001014">
    <property type="entry name" value="Ribosomal_uL23_CS"/>
</dbReference>
<evidence type="ECO:0000256" key="3">
    <source>
        <dbReference type="ARBA" id="ARBA00022884"/>
    </source>
</evidence>
<dbReference type="GO" id="GO:0005840">
    <property type="term" value="C:ribosome"/>
    <property type="evidence" value="ECO:0007669"/>
    <property type="project" value="UniProtKB-KW"/>
</dbReference>
<dbReference type="AlphaFoldDB" id="A0A839SVE8"/>
<keyword evidence="9" id="KW-1185">Reference proteome</keyword>
<comment type="function">
    <text evidence="6">One of the early assembly proteins it binds 23S rRNA. One of the proteins that surrounds the polypeptide exit tunnel on the outside of the ribosome. Forms the main docking site for trigger factor binding to the ribosome.</text>
</comment>
<keyword evidence="2 6" id="KW-0699">rRNA-binding</keyword>
<evidence type="ECO:0000256" key="6">
    <source>
        <dbReference type="HAMAP-Rule" id="MF_01369"/>
    </source>
</evidence>
<dbReference type="NCBIfam" id="NF004359">
    <property type="entry name" value="PRK05738.1-3"/>
    <property type="match status" value="1"/>
</dbReference>
<name>A0A839SVE8_9PROT</name>
<gene>
    <name evidence="6" type="primary">rplW</name>
    <name evidence="8" type="ORF">FHR98_001956</name>
</gene>
<evidence type="ECO:0000256" key="7">
    <source>
        <dbReference type="RuleBase" id="RU003934"/>
    </source>
</evidence>
<dbReference type="Proteomes" id="UP000581135">
    <property type="component" value="Unassembled WGS sequence"/>
</dbReference>
<dbReference type="SUPFAM" id="SSF54189">
    <property type="entry name" value="Ribosomal proteins S24e, L23 and L15e"/>
    <property type="match status" value="1"/>
</dbReference>
<evidence type="ECO:0000313" key="8">
    <source>
        <dbReference type="EMBL" id="MBB3065660.1"/>
    </source>
</evidence>
<keyword evidence="5 6" id="KW-0687">Ribonucleoprotein</keyword>
<comment type="caution">
    <text evidence="8">The sequence shown here is derived from an EMBL/GenBank/DDBJ whole genome shotgun (WGS) entry which is preliminary data.</text>
</comment>
<dbReference type="NCBIfam" id="NF004360">
    <property type="entry name" value="PRK05738.1-5"/>
    <property type="match status" value="1"/>
</dbReference>
<dbReference type="GO" id="GO:0006412">
    <property type="term" value="P:translation"/>
    <property type="evidence" value="ECO:0007669"/>
    <property type="project" value="UniProtKB-UniRule"/>
</dbReference>
<proteinExistence type="inferred from homology"/>